<keyword evidence="2" id="KW-1185">Reference proteome</keyword>
<gene>
    <name evidence="1" type="ORF">PHET_09976</name>
</gene>
<reference evidence="1" key="1">
    <citation type="submission" date="2019-05" db="EMBL/GenBank/DDBJ databases">
        <title>Annotation for the trematode Paragonimus heterotremus.</title>
        <authorList>
            <person name="Choi Y.-J."/>
        </authorList>
    </citation>
    <scope>NUCLEOTIDE SEQUENCE</scope>
    <source>
        <strain evidence="1">LC</strain>
    </source>
</reference>
<protein>
    <submittedName>
        <fullName evidence="1">Uncharacterized protein</fullName>
    </submittedName>
</protein>
<evidence type="ECO:0000313" key="2">
    <source>
        <dbReference type="Proteomes" id="UP000748531"/>
    </source>
</evidence>
<dbReference type="EMBL" id="LUCH01007174">
    <property type="protein sequence ID" value="KAF5396875.1"/>
    <property type="molecule type" value="Genomic_DNA"/>
</dbReference>
<sequence length="219" mass="24611">MLESPDTDSLDKQLRDMIINRATPSDCKRVDQLFSNEPIGDSSPFQLLGSLQNIFGSTKLDDALLAQISHKFLPVSVDCILTPTSGIVFIDQLASIADGILDVQTSAVNSIQPATPNDQLHEQLTALIEQVSQLRFSRTNKLDHFIKGHSHQPSRSLSPRQNDRSCWYHQKFDHLVHKCTPPCEFQSKNLSLVEISWQDNRDEYTPKPTSLNSSVNVTR</sequence>
<dbReference type="OrthoDB" id="6251906at2759"/>
<dbReference type="AlphaFoldDB" id="A0A8J4SUT0"/>
<organism evidence="1 2">
    <name type="scientific">Paragonimus heterotremus</name>
    <dbReference type="NCBI Taxonomy" id="100268"/>
    <lineage>
        <taxon>Eukaryota</taxon>
        <taxon>Metazoa</taxon>
        <taxon>Spiralia</taxon>
        <taxon>Lophotrochozoa</taxon>
        <taxon>Platyhelminthes</taxon>
        <taxon>Trematoda</taxon>
        <taxon>Digenea</taxon>
        <taxon>Plagiorchiida</taxon>
        <taxon>Troglotremata</taxon>
        <taxon>Troglotrematidae</taxon>
        <taxon>Paragonimus</taxon>
    </lineage>
</organism>
<dbReference type="Proteomes" id="UP000748531">
    <property type="component" value="Unassembled WGS sequence"/>
</dbReference>
<comment type="caution">
    <text evidence="1">The sequence shown here is derived from an EMBL/GenBank/DDBJ whole genome shotgun (WGS) entry which is preliminary data.</text>
</comment>
<evidence type="ECO:0000313" key="1">
    <source>
        <dbReference type="EMBL" id="KAF5396875.1"/>
    </source>
</evidence>
<accession>A0A8J4SUT0</accession>
<dbReference type="PANTHER" id="PTHR33327:SF3">
    <property type="entry name" value="RNA-DIRECTED DNA POLYMERASE"/>
    <property type="match status" value="1"/>
</dbReference>
<proteinExistence type="predicted"/>
<name>A0A8J4SUT0_9TREM</name>
<dbReference type="PANTHER" id="PTHR33327">
    <property type="entry name" value="ENDONUCLEASE"/>
    <property type="match status" value="1"/>
</dbReference>